<dbReference type="InterPro" id="IPR002126">
    <property type="entry name" value="Cadherin-like_dom"/>
</dbReference>
<dbReference type="InterPro" id="IPR036912">
    <property type="entry name" value="HasA_haem-bd_sf"/>
</dbReference>
<gene>
    <name evidence="3" type="ORF">GGQ64_004641</name>
</gene>
<feature type="domain" description="Cadherin" evidence="2">
    <location>
        <begin position="971"/>
        <end position="1059"/>
    </location>
</feature>
<feature type="domain" description="Cadherin" evidence="2">
    <location>
        <begin position="1059"/>
        <end position="1154"/>
    </location>
</feature>
<accession>A0A7W6GMY0</accession>
<organism evidence="3 4">
    <name type="scientific">Mycoplana azooxidifex</name>
    <dbReference type="NCBI Taxonomy" id="1636188"/>
    <lineage>
        <taxon>Bacteria</taxon>
        <taxon>Pseudomonadati</taxon>
        <taxon>Pseudomonadota</taxon>
        <taxon>Alphaproteobacteria</taxon>
        <taxon>Hyphomicrobiales</taxon>
        <taxon>Rhizobiaceae</taxon>
        <taxon>Mycoplana</taxon>
    </lineage>
</organism>
<dbReference type="GO" id="GO:0007156">
    <property type="term" value="P:homophilic cell adhesion via plasma membrane adhesion molecules"/>
    <property type="evidence" value="ECO:0007669"/>
    <property type="project" value="InterPro"/>
</dbReference>
<dbReference type="InterPro" id="IPR015919">
    <property type="entry name" value="Cadherin-like_sf"/>
</dbReference>
<feature type="domain" description="Cadherin" evidence="2">
    <location>
        <begin position="593"/>
        <end position="685"/>
    </location>
</feature>
<name>A0A7W6GMY0_9HYPH</name>
<dbReference type="Gene3D" id="2.60.40.60">
    <property type="entry name" value="Cadherins"/>
    <property type="match status" value="5"/>
</dbReference>
<dbReference type="PRINTS" id="PR00205">
    <property type="entry name" value="CADHERIN"/>
</dbReference>
<evidence type="ECO:0000313" key="3">
    <source>
        <dbReference type="EMBL" id="MBB3979399.1"/>
    </source>
</evidence>
<reference evidence="3 4" key="1">
    <citation type="submission" date="2020-08" db="EMBL/GenBank/DDBJ databases">
        <title>Genomic Encyclopedia of Type Strains, Phase IV (KMG-IV): sequencing the most valuable type-strain genomes for metagenomic binning, comparative biology and taxonomic classification.</title>
        <authorList>
            <person name="Goeker M."/>
        </authorList>
    </citation>
    <scope>NUCLEOTIDE SEQUENCE [LARGE SCALE GENOMIC DNA]</scope>
    <source>
        <strain evidence="3 4">DSM 100211</strain>
    </source>
</reference>
<dbReference type="GO" id="GO:0016020">
    <property type="term" value="C:membrane"/>
    <property type="evidence" value="ECO:0007669"/>
    <property type="project" value="InterPro"/>
</dbReference>
<dbReference type="Pfam" id="PF17963">
    <property type="entry name" value="Big_9"/>
    <property type="match status" value="1"/>
</dbReference>
<dbReference type="Gene3D" id="2.150.10.10">
    <property type="entry name" value="Serralysin-like metalloprotease, C-terminal"/>
    <property type="match status" value="2"/>
</dbReference>
<proteinExistence type="predicted"/>
<dbReference type="RefSeq" id="WP_183807645.1">
    <property type="nucleotide sequence ID" value="NZ_JACIEE010000011.1"/>
</dbReference>
<dbReference type="EMBL" id="JACIEE010000011">
    <property type="protein sequence ID" value="MBB3979399.1"/>
    <property type="molecule type" value="Genomic_DNA"/>
</dbReference>
<dbReference type="InterPro" id="IPR028994">
    <property type="entry name" value="Integrin_alpha_N"/>
</dbReference>
<dbReference type="Gene3D" id="2.30.30.100">
    <property type="match status" value="1"/>
</dbReference>
<dbReference type="SUPFAM" id="SSF69318">
    <property type="entry name" value="Integrin alpha N-terminal domain"/>
    <property type="match status" value="1"/>
</dbReference>
<dbReference type="Pfam" id="PF00353">
    <property type="entry name" value="HemolysinCabind"/>
    <property type="match status" value="4"/>
</dbReference>
<sequence>MSAPTISITPTTISYDTVEAVGGSTQAQETLVIDANGDGHLDLVLNGRNAETITVLLNQGDGTFGTPTTIENGYYWHMFEADIEGDGRQDILVAKWNEDYSSQTLGYLKNNGDGTFGEFQELSSGFNNVLDIASVDFDGDGDLDMLAAASNGAGIVLTKNNGDGTFTNSIVAEVPSAYSVATGDLNGDGRLDLIASNAAGDISVFTVNADGTTTSGQVIEADNVYSVEKVTLVDLDGDGSLDIVAANSNRKELTWYKGGGDGTFGDKQIISAGTYNSGYVSSFQVVDINGDGLKDIVAGSRQTVGDTANTQQSYLSWFEQLADGSFKEHMTAALYPDNADFFGVSYGDLNGDGVADLITAGPAVKDGVRSDVRVAFGMQALEVNENEATAITGIAFSDDQAGPVSVTLTVDRGTLEGDATFAGVTVTGGGGTITLVGSIADINAFIAAGGATFTTANNDETTAKLSISIDDQDAGGASTTTKTIALAVTPAHDEAPTDLTLDGHEISEAADVGTVIGTLSGLDPEGGAVTYSLYSSAGSMFSIEGNQLKLNGTLDFESESSYEIIVRAKDAGGNVTDKTFTIGVTNANEAPTAVTLSKVLVPQSAEAGTVVGTLAATDPDSGDTFTYSIPGGSDAFEIVDNKLVVKDLGDALTYDVKVLATDSGGLTVEKTFRITTTDDDGNPLGSAGTITIDASNAASMDFEAYIRGGFVAGTEGGGMPVFDNSAAFSGHEMMLGYGTEPTSKYVVAGGSLEYYFNTHTVWGEINTIEYGIRGSGSYDGSGSFKGGSAELRITGLTLENGKPASALEEADIEANGPVHNFALSHMYGAAGSPTRLAVYADSLDAYAQNYIGSSGADVYTGTVFADTIKGGGGDDTLNGGAGGDTITGGAGNDVVDGGEGTDTFIVSGKAADYNALVLTTTYLTDNTTGEMDRLKNVEFIKFKDALFNVATQEYAPIENAAPTDLGISATSVKENVATGTTVGTLSATDPEGSALTYSLSSNPGGYFKIVGNKLQVAKALDHEAKASHVLTFTATDEDGKSTSSEITVKVTDVNEAPASLSLSATKVRENVAVGTTVGTLSATDPEGKALTYKLTDSAGGLFKLSGNKLVTAKAINYEALKSDKVTVAVTDNAGLKTTKTFTISVTDVNEAPTSLSLSSTKIKENVAIGTTVGTLSAKDPEGKALTYKLTDSAGGLFKISGNKLVTAKAVDYEKVQKETVTVQVSDGTSKIVKTFGISVTDVVDTIKGSSASQTLKGGVGVDRIDGAGGNDVLHGLAGGDTLLGGTGNDTLVGGAGADRLDGGTGKDTASYADAKTGVTASLAKASLNTNDARGDTFVSMENLSGSRYADKLYGNGAANSLSGQAGNDRLSGAGGNDKLEGGAGHDDLYGGAGKDTFVFRSAKDLGTKKSATDTIFDFDRKDGDKIDLSGIDASTKAAGNQAFTFIGSDAWHKKAGELRFEKAGPDTYVHGDTNGDGKSDFILHLDDAIALKAGDFLL</sequence>
<keyword evidence="4" id="KW-1185">Reference proteome</keyword>
<dbReference type="SUPFAM" id="SSF49313">
    <property type="entry name" value="Cadherin-like"/>
    <property type="match status" value="5"/>
</dbReference>
<dbReference type="InterPro" id="IPR011049">
    <property type="entry name" value="Serralysin-like_metalloprot_C"/>
</dbReference>
<evidence type="ECO:0000256" key="1">
    <source>
        <dbReference type="ARBA" id="ARBA00022729"/>
    </source>
</evidence>
<dbReference type="PRINTS" id="PR00313">
    <property type="entry name" value="CABNDNGRPT"/>
</dbReference>
<dbReference type="SMART" id="SM00112">
    <property type="entry name" value="CA"/>
    <property type="match status" value="5"/>
</dbReference>
<protein>
    <submittedName>
        <fullName evidence="3">Ca2+-binding RTX toxin-like protein</fullName>
    </submittedName>
</protein>
<dbReference type="Gene3D" id="2.130.10.130">
    <property type="entry name" value="Integrin alpha, N-terminal"/>
    <property type="match status" value="2"/>
</dbReference>
<feature type="domain" description="Cadherin" evidence="2">
    <location>
        <begin position="1154"/>
        <end position="1255"/>
    </location>
</feature>
<dbReference type="SUPFAM" id="SSF51120">
    <property type="entry name" value="beta-Roll"/>
    <property type="match status" value="3"/>
</dbReference>
<dbReference type="PANTHER" id="PTHR44103">
    <property type="entry name" value="PROPROTEIN CONVERTASE P"/>
    <property type="match status" value="1"/>
</dbReference>
<dbReference type="PROSITE" id="PS50268">
    <property type="entry name" value="CADHERIN_2"/>
    <property type="match status" value="5"/>
</dbReference>
<dbReference type="CDD" id="cd11304">
    <property type="entry name" value="Cadherin_repeat"/>
    <property type="match status" value="5"/>
</dbReference>
<dbReference type="InterPro" id="IPR013517">
    <property type="entry name" value="FG-GAP"/>
</dbReference>
<evidence type="ECO:0000259" key="2">
    <source>
        <dbReference type="PROSITE" id="PS50268"/>
    </source>
</evidence>
<feature type="domain" description="Cadherin" evidence="2">
    <location>
        <begin position="505"/>
        <end position="593"/>
    </location>
</feature>
<dbReference type="Gene3D" id="3.30.1500.10">
    <property type="entry name" value="Haem-binding HasA"/>
    <property type="match status" value="1"/>
</dbReference>
<dbReference type="Pfam" id="PF13517">
    <property type="entry name" value="FG-GAP_3"/>
    <property type="match status" value="3"/>
</dbReference>
<dbReference type="InterPro" id="IPR001343">
    <property type="entry name" value="Hemolysn_Ca-bd"/>
</dbReference>
<dbReference type="Pfam" id="PF00028">
    <property type="entry name" value="Cadherin"/>
    <property type="match status" value="2"/>
</dbReference>
<dbReference type="Proteomes" id="UP000574761">
    <property type="component" value="Unassembled WGS sequence"/>
</dbReference>
<dbReference type="GO" id="GO:0005509">
    <property type="term" value="F:calcium ion binding"/>
    <property type="evidence" value="ECO:0007669"/>
    <property type="project" value="InterPro"/>
</dbReference>
<dbReference type="PANTHER" id="PTHR44103:SF1">
    <property type="entry name" value="PROPROTEIN CONVERTASE P"/>
    <property type="match status" value="1"/>
</dbReference>
<evidence type="ECO:0000313" key="4">
    <source>
        <dbReference type="Proteomes" id="UP000574761"/>
    </source>
</evidence>
<dbReference type="PROSITE" id="PS00330">
    <property type="entry name" value="HEMOLYSIN_CALCIUM"/>
    <property type="match status" value="3"/>
</dbReference>
<keyword evidence="1" id="KW-0732">Signal</keyword>
<comment type="caution">
    <text evidence="3">The sequence shown here is derived from an EMBL/GenBank/DDBJ whole genome shotgun (WGS) entry which is preliminary data.</text>
</comment>
<dbReference type="InterPro" id="IPR018511">
    <property type="entry name" value="Hemolysin-typ_Ca-bd_CS"/>
</dbReference>